<dbReference type="InterPro" id="IPR008537">
    <property type="entry name" value="DUF819"/>
</dbReference>
<evidence type="ECO:0000313" key="3">
    <source>
        <dbReference type="Proteomes" id="UP000625210"/>
    </source>
</evidence>
<keyword evidence="1" id="KW-1133">Transmembrane helix</keyword>
<organism evidence="2 3">
    <name type="scientific">Marinithermofilum abyssi</name>
    <dbReference type="NCBI Taxonomy" id="1571185"/>
    <lineage>
        <taxon>Bacteria</taxon>
        <taxon>Bacillati</taxon>
        <taxon>Bacillota</taxon>
        <taxon>Bacilli</taxon>
        <taxon>Bacillales</taxon>
        <taxon>Thermoactinomycetaceae</taxon>
        <taxon>Marinithermofilum</taxon>
    </lineage>
</organism>
<dbReference type="Proteomes" id="UP000625210">
    <property type="component" value="Unassembled WGS sequence"/>
</dbReference>
<dbReference type="Pfam" id="PF05684">
    <property type="entry name" value="DUF819"/>
    <property type="match status" value="1"/>
</dbReference>
<reference evidence="2" key="1">
    <citation type="journal article" date="2014" name="Int. J. Syst. Evol. Microbiol.">
        <title>Complete genome sequence of Corynebacterium casei LMG S-19264T (=DSM 44701T), isolated from a smear-ripened cheese.</title>
        <authorList>
            <consortium name="US DOE Joint Genome Institute (JGI-PGF)"/>
            <person name="Walter F."/>
            <person name="Albersmeier A."/>
            <person name="Kalinowski J."/>
            <person name="Ruckert C."/>
        </authorList>
    </citation>
    <scope>NUCLEOTIDE SEQUENCE</scope>
    <source>
        <strain evidence="2">CGMCC 1.15179</strain>
    </source>
</reference>
<dbReference type="PANTHER" id="PTHR34289:SF8">
    <property type="entry name" value="DUF819 DOMAIN-CONTAINING PROTEIN"/>
    <property type="match status" value="1"/>
</dbReference>
<evidence type="ECO:0000313" key="2">
    <source>
        <dbReference type="EMBL" id="GGE29750.1"/>
    </source>
</evidence>
<protein>
    <submittedName>
        <fullName evidence="2">Uncharacterized protein</fullName>
    </submittedName>
</protein>
<keyword evidence="1" id="KW-0472">Membrane</keyword>
<reference evidence="2" key="2">
    <citation type="submission" date="2020-09" db="EMBL/GenBank/DDBJ databases">
        <authorList>
            <person name="Sun Q."/>
            <person name="Zhou Y."/>
        </authorList>
    </citation>
    <scope>NUCLEOTIDE SEQUENCE</scope>
    <source>
        <strain evidence="2">CGMCC 1.15179</strain>
    </source>
</reference>
<proteinExistence type="predicted"/>
<accession>A0A8J2VM64</accession>
<evidence type="ECO:0000256" key="1">
    <source>
        <dbReference type="SAM" id="Phobius"/>
    </source>
</evidence>
<dbReference type="RefSeq" id="WP_188649153.1">
    <property type="nucleotide sequence ID" value="NZ_BMHQ01000024.1"/>
</dbReference>
<gene>
    <name evidence="2" type="ORF">GCM10011571_34920</name>
</gene>
<dbReference type="AlphaFoldDB" id="A0A8J2VM64"/>
<feature type="transmembrane region" description="Helical" evidence="1">
    <location>
        <begin position="35"/>
        <end position="57"/>
    </location>
</feature>
<sequence length="67" mass="6712">MAKIDEETLAVASQACVGGPSTALALATSKGWMWLVTPAVLPGVLGYAVGNYVGIAVGHGMRILLGG</sequence>
<keyword evidence="1" id="KW-0812">Transmembrane</keyword>
<name>A0A8J2VM64_9BACL</name>
<keyword evidence="3" id="KW-1185">Reference proteome</keyword>
<comment type="caution">
    <text evidence="2">The sequence shown here is derived from an EMBL/GenBank/DDBJ whole genome shotgun (WGS) entry which is preliminary data.</text>
</comment>
<dbReference type="EMBL" id="BMHQ01000024">
    <property type="protein sequence ID" value="GGE29750.1"/>
    <property type="molecule type" value="Genomic_DNA"/>
</dbReference>
<dbReference type="PANTHER" id="PTHR34289">
    <property type="entry name" value="PROTEIN, PUTATIVE (DUF819)-RELATED"/>
    <property type="match status" value="1"/>
</dbReference>